<keyword evidence="2" id="KW-0812">Transmembrane</keyword>
<accession>A0AAJ0HY93</accession>
<evidence type="ECO:0000313" key="3">
    <source>
        <dbReference type="EMBL" id="KAK3484984.1"/>
    </source>
</evidence>
<evidence type="ECO:0000313" key="4">
    <source>
        <dbReference type="Proteomes" id="UP001285908"/>
    </source>
</evidence>
<comment type="caution">
    <text evidence="3">The sequence shown here is derived from an EMBL/GenBank/DDBJ whole genome shotgun (WGS) entry which is preliminary data.</text>
</comment>
<feature type="transmembrane region" description="Helical" evidence="2">
    <location>
        <begin position="6"/>
        <end position="29"/>
    </location>
</feature>
<feature type="compositionally biased region" description="Basic residues" evidence="1">
    <location>
        <begin position="349"/>
        <end position="358"/>
    </location>
</feature>
<dbReference type="AlphaFoldDB" id="A0AAJ0HY93"/>
<feature type="compositionally biased region" description="Low complexity" evidence="1">
    <location>
        <begin position="70"/>
        <end position="106"/>
    </location>
</feature>
<evidence type="ECO:0008006" key="5">
    <source>
        <dbReference type="Google" id="ProtNLM"/>
    </source>
</evidence>
<protein>
    <recommendedName>
        <fullName evidence="5">Glycine zipper 2TM domain-containing protein</fullName>
    </recommendedName>
</protein>
<reference evidence="3 4" key="1">
    <citation type="journal article" date="2023" name="Mol. Phylogenet. Evol.">
        <title>Genome-scale phylogeny and comparative genomics of the fungal order Sordariales.</title>
        <authorList>
            <person name="Hensen N."/>
            <person name="Bonometti L."/>
            <person name="Westerberg I."/>
            <person name="Brannstrom I.O."/>
            <person name="Guillou S."/>
            <person name="Cros-Aarteil S."/>
            <person name="Calhoun S."/>
            <person name="Haridas S."/>
            <person name="Kuo A."/>
            <person name="Mondo S."/>
            <person name="Pangilinan J."/>
            <person name="Riley R."/>
            <person name="LaButti K."/>
            <person name="Andreopoulos B."/>
            <person name="Lipzen A."/>
            <person name="Chen C."/>
            <person name="Yan M."/>
            <person name="Daum C."/>
            <person name="Ng V."/>
            <person name="Clum A."/>
            <person name="Steindorff A."/>
            <person name="Ohm R.A."/>
            <person name="Martin F."/>
            <person name="Silar P."/>
            <person name="Natvig D.O."/>
            <person name="Lalanne C."/>
            <person name="Gautier V."/>
            <person name="Ament-Velasquez S.L."/>
            <person name="Kruys A."/>
            <person name="Hutchinson M.I."/>
            <person name="Powell A.J."/>
            <person name="Barry K."/>
            <person name="Miller A.N."/>
            <person name="Grigoriev I.V."/>
            <person name="Debuchy R."/>
            <person name="Gladieux P."/>
            <person name="Hiltunen Thoren M."/>
            <person name="Johannesson H."/>
        </authorList>
    </citation>
    <scope>NUCLEOTIDE SEQUENCE [LARGE SCALE GENOMIC DNA]</scope>
    <source>
        <strain evidence="3 4">FGSC 10403</strain>
    </source>
</reference>
<feature type="region of interest" description="Disordered" evidence="1">
    <location>
        <begin position="274"/>
        <end position="358"/>
    </location>
</feature>
<proteinExistence type="predicted"/>
<feature type="compositionally biased region" description="Polar residues" evidence="1">
    <location>
        <begin position="189"/>
        <end position="207"/>
    </location>
</feature>
<gene>
    <name evidence="3" type="ORF">B0T23DRAFT_436932</name>
</gene>
<evidence type="ECO:0000256" key="1">
    <source>
        <dbReference type="SAM" id="MobiDB-lite"/>
    </source>
</evidence>
<name>A0AAJ0HY93_9PEZI</name>
<dbReference type="GeneID" id="87878218"/>
<evidence type="ECO:0000256" key="2">
    <source>
        <dbReference type="SAM" id="Phobius"/>
    </source>
</evidence>
<organism evidence="3 4">
    <name type="scientific">Neurospora hispaniola</name>
    <dbReference type="NCBI Taxonomy" id="588809"/>
    <lineage>
        <taxon>Eukaryota</taxon>
        <taxon>Fungi</taxon>
        <taxon>Dikarya</taxon>
        <taxon>Ascomycota</taxon>
        <taxon>Pezizomycotina</taxon>
        <taxon>Sordariomycetes</taxon>
        <taxon>Sordariomycetidae</taxon>
        <taxon>Sordariales</taxon>
        <taxon>Sordariaceae</taxon>
        <taxon>Neurospora</taxon>
    </lineage>
</organism>
<feature type="compositionally biased region" description="Gly residues" evidence="1">
    <location>
        <begin position="287"/>
        <end position="309"/>
    </location>
</feature>
<keyword evidence="4" id="KW-1185">Reference proteome</keyword>
<feature type="compositionally biased region" description="Basic and acidic residues" evidence="1">
    <location>
        <begin position="209"/>
        <end position="219"/>
    </location>
</feature>
<dbReference type="PANTHER" id="PTHR37014:SF10">
    <property type="entry name" value="RICH PROTEIN MS8, PUTATIVE (AFU_ORTHOLOGUE AFUA_7G05650)-RELATED"/>
    <property type="match status" value="1"/>
</dbReference>
<keyword evidence="2" id="KW-1133">Transmembrane helix</keyword>
<feature type="region of interest" description="Disordered" evidence="1">
    <location>
        <begin position="156"/>
        <end position="226"/>
    </location>
</feature>
<dbReference type="RefSeq" id="XP_062688010.1">
    <property type="nucleotide sequence ID" value="XM_062840596.1"/>
</dbReference>
<feature type="region of interest" description="Disordered" evidence="1">
    <location>
        <begin position="68"/>
        <end position="108"/>
    </location>
</feature>
<keyword evidence="2" id="KW-0472">Membrane</keyword>
<feature type="compositionally biased region" description="Polar residues" evidence="1">
    <location>
        <begin position="159"/>
        <end position="182"/>
    </location>
</feature>
<dbReference type="Proteomes" id="UP001285908">
    <property type="component" value="Unassembled WGS sequence"/>
</dbReference>
<sequence length="358" mass="37772">MIDKKASSLFASTISVMFTIFSWMYSAYLSKVWSVLSLMLVPPTHEEGTSLAARLSYEQAMSANDYYTNSSYSSSGPGHQQPSSFDNQQISNQQQHSSHSYPPQGQAHLHSYDNHLQLQDHAAAGRRRSSAISIPAGAADVSLNPHLAQGFLHHELVPNNDTPATHSGTSSVQQHGHPTTSHFCPVGKESNNISHGPNAPNDPTTPHNPDGHTGPDGERGLGATLVGGASGHFLAKQLGHGGSHHHGALGTTAGAVAANLLEHKLKKNHDQKNHHHQTQHVHDLGHGHGGGGGGLSGMFGGGGGGGGGKHPTLQQQAQEHHYPETHAGSVGYGHGHGKEHEGVSQGHHEHGKHGKWGH</sequence>
<dbReference type="PANTHER" id="PTHR37014">
    <property type="entry name" value="EXPRESSION LETHALITY PROTEIN HEL10, PUTATIVE (AFU_ORTHOLOGUE AFUA_1G06580)-RELATED"/>
    <property type="match status" value="1"/>
</dbReference>
<feature type="compositionally biased region" description="Basic and acidic residues" evidence="1">
    <location>
        <begin position="336"/>
        <end position="348"/>
    </location>
</feature>
<dbReference type="EMBL" id="JAULSX010000012">
    <property type="protein sequence ID" value="KAK3484984.1"/>
    <property type="molecule type" value="Genomic_DNA"/>
</dbReference>